<keyword evidence="15" id="KW-0482">Metalloprotease</keyword>
<evidence type="ECO:0000256" key="13">
    <source>
        <dbReference type="ARBA" id="ARBA00022833"/>
    </source>
</evidence>
<evidence type="ECO:0000256" key="20">
    <source>
        <dbReference type="SAM" id="Phobius"/>
    </source>
</evidence>
<evidence type="ECO:0000256" key="6">
    <source>
        <dbReference type="ARBA" id="ARBA00017435"/>
    </source>
</evidence>
<dbReference type="GO" id="GO:0008235">
    <property type="term" value="F:metalloexopeptidase activity"/>
    <property type="evidence" value="ECO:0007669"/>
    <property type="project" value="InterPro"/>
</dbReference>
<evidence type="ECO:0000313" key="22">
    <source>
        <dbReference type="EMBL" id="KAK9153472.1"/>
    </source>
</evidence>
<evidence type="ECO:0000256" key="11">
    <source>
        <dbReference type="ARBA" id="ARBA00022801"/>
    </source>
</evidence>
<evidence type="ECO:0000256" key="1">
    <source>
        <dbReference type="ARBA" id="ARBA00001947"/>
    </source>
</evidence>
<comment type="function">
    <text evidence="2">May be involved in vacuolar sorting and osmoregulation.</text>
</comment>
<comment type="similarity">
    <text evidence="5">Belongs to the peptidase M28 family.</text>
</comment>
<keyword evidence="14 20" id="KW-1133">Transmembrane helix</keyword>
<dbReference type="GO" id="GO:0005774">
    <property type="term" value="C:vacuolar membrane"/>
    <property type="evidence" value="ECO:0007669"/>
    <property type="project" value="UniProtKB-SubCell"/>
</dbReference>
<evidence type="ECO:0000259" key="21">
    <source>
        <dbReference type="Pfam" id="PF04389"/>
    </source>
</evidence>
<keyword evidence="7" id="KW-0926">Vacuole</keyword>
<feature type="region of interest" description="Disordered" evidence="19">
    <location>
        <begin position="1"/>
        <end position="31"/>
    </location>
</feature>
<comment type="subcellular location">
    <subcellularLocation>
        <location evidence="4">Endoplasmic reticulum membrane</location>
        <topology evidence="4">Multi-pass membrane protein</topology>
    </subcellularLocation>
    <subcellularLocation>
        <location evidence="3">Vacuole membrane</location>
        <topology evidence="3">Multi-pass membrane protein</topology>
    </subcellularLocation>
</comment>
<evidence type="ECO:0000256" key="3">
    <source>
        <dbReference type="ARBA" id="ARBA00004128"/>
    </source>
</evidence>
<proteinExistence type="inferred from homology"/>
<evidence type="ECO:0000256" key="10">
    <source>
        <dbReference type="ARBA" id="ARBA00022723"/>
    </source>
</evidence>
<dbReference type="InterPro" id="IPR048024">
    <property type="entry name" value="Fxna-like_M28_dom"/>
</dbReference>
<dbReference type="InterPro" id="IPR045175">
    <property type="entry name" value="M28_fam"/>
</dbReference>
<dbReference type="CDD" id="cd03875">
    <property type="entry name" value="M28_Fxna_like"/>
    <property type="match status" value="1"/>
</dbReference>
<keyword evidence="8" id="KW-0645">Protease</keyword>
<feature type="transmembrane region" description="Helical" evidence="20">
    <location>
        <begin position="37"/>
        <end position="55"/>
    </location>
</feature>
<evidence type="ECO:0000256" key="2">
    <source>
        <dbReference type="ARBA" id="ARBA00003273"/>
    </source>
</evidence>
<evidence type="ECO:0000313" key="23">
    <source>
        <dbReference type="Proteomes" id="UP001417504"/>
    </source>
</evidence>
<evidence type="ECO:0000256" key="15">
    <source>
        <dbReference type="ARBA" id="ARBA00023049"/>
    </source>
</evidence>
<keyword evidence="23" id="KW-1185">Reference proteome</keyword>
<dbReference type="PANTHER" id="PTHR12147">
    <property type="entry name" value="METALLOPEPTIDASE M28 FAMILY MEMBER"/>
    <property type="match status" value="1"/>
</dbReference>
<dbReference type="InterPro" id="IPR007484">
    <property type="entry name" value="Peptidase_M28"/>
</dbReference>
<dbReference type="FunFam" id="3.40.630.10:FF:000008">
    <property type="entry name" value="Endoplasmic reticulum metallopeptidase 1"/>
    <property type="match status" value="1"/>
</dbReference>
<keyword evidence="9 20" id="KW-0812">Transmembrane</keyword>
<dbReference type="EMBL" id="JBBNAE010000001">
    <property type="protein sequence ID" value="KAK9153472.1"/>
    <property type="molecule type" value="Genomic_DNA"/>
</dbReference>
<evidence type="ECO:0000256" key="5">
    <source>
        <dbReference type="ARBA" id="ARBA00010918"/>
    </source>
</evidence>
<keyword evidence="11" id="KW-0378">Hydrolase</keyword>
<dbReference type="GO" id="GO:0006508">
    <property type="term" value="P:proteolysis"/>
    <property type="evidence" value="ECO:0007669"/>
    <property type="project" value="UniProtKB-KW"/>
</dbReference>
<evidence type="ECO:0000256" key="8">
    <source>
        <dbReference type="ARBA" id="ARBA00022670"/>
    </source>
</evidence>
<evidence type="ECO:0000256" key="9">
    <source>
        <dbReference type="ARBA" id="ARBA00022692"/>
    </source>
</evidence>
<dbReference type="Gene3D" id="3.40.630.10">
    <property type="entry name" value="Zn peptidases"/>
    <property type="match status" value="1"/>
</dbReference>
<dbReference type="PANTHER" id="PTHR12147:SF58">
    <property type="entry name" value="VACUOLAR MEMBRANE PROTEASE"/>
    <property type="match status" value="1"/>
</dbReference>
<dbReference type="SUPFAM" id="SSF53187">
    <property type="entry name" value="Zn-dependent exopeptidases"/>
    <property type="match status" value="1"/>
</dbReference>
<feature type="transmembrane region" description="Helical" evidence="20">
    <location>
        <begin position="397"/>
        <end position="421"/>
    </location>
</feature>
<evidence type="ECO:0000256" key="4">
    <source>
        <dbReference type="ARBA" id="ARBA00004477"/>
    </source>
</evidence>
<feature type="domain" description="Peptidase M28" evidence="21">
    <location>
        <begin position="167"/>
        <end position="350"/>
    </location>
</feature>
<feature type="compositionally biased region" description="Polar residues" evidence="19">
    <location>
        <begin position="1"/>
        <end position="10"/>
    </location>
</feature>
<evidence type="ECO:0000256" key="16">
    <source>
        <dbReference type="ARBA" id="ARBA00023136"/>
    </source>
</evidence>
<evidence type="ECO:0000256" key="17">
    <source>
        <dbReference type="ARBA" id="ARBA00023180"/>
    </source>
</evidence>
<name>A0AAP0PR82_9MAGN</name>
<comment type="cofactor">
    <cofactor evidence="1">
        <name>Zn(2+)</name>
        <dbReference type="ChEBI" id="CHEBI:29105"/>
    </cofactor>
</comment>
<dbReference type="AlphaFoldDB" id="A0AAP0PR82"/>
<keyword evidence="16 20" id="KW-0472">Membrane</keyword>
<keyword evidence="12" id="KW-0256">Endoplasmic reticulum</keyword>
<evidence type="ECO:0000256" key="12">
    <source>
        <dbReference type="ARBA" id="ARBA00022824"/>
    </source>
</evidence>
<evidence type="ECO:0000256" key="18">
    <source>
        <dbReference type="ARBA" id="ARBA00031512"/>
    </source>
</evidence>
<dbReference type="Pfam" id="PF04389">
    <property type="entry name" value="Peptidase_M28"/>
    <property type="match status" value="1"/>
</dbReference>
<feature type="transmembrane region" description="Helical" evidence="20">
    <location>
        <begin position="465"/>
        <end position="489"/>
    </location>
</feature>
<reference evidence="22 23" key="1">
    <citation type="submission" date="2024-01" db="EMBL/GenBank/DDBJ databases">
        <title>Genome assemblies of Stephania.</title>
        <authorList>
            <person name="Yang L."/>
        </authorList>
    </citation>
    <scope>NUCLEOTIDE SEQUENCE [LARGE SCALE GENOMIC DNA]</scope>
    <source>
        <strain evidence="22">QJT</strain>
        <tissue evidence="22">Leaf</tissue>
    </source>
</reference>
<keyword evidence="13" id="KW-0862">Zinc</keyword>
<keyword evidence="10" id="KW-0479">Metal-binding</keyword>
<comment type="caution">
    <text evidence="22">The sequence shown here is derived from an EMBL/GenBank/DDBJ whole genome shotgun (WGS) entry which is preliminary data.</text>
</comment>
<evidence type="ECO:0000256" key="7">
    <source>
        <dbReference type="ARBA" id="ARBA00022554"/>
    </source>
</evidence>
<dbReference type="GO" id="GO:0046872">
    <property type="term" value="F:metal ion binding"/>
    <property type="evidence" value="ECO:0007669"/>
    <property type="project" value="UniProtKB-KW"/>
</dbReference>
<keyword evidence="17" id="KW-0325">Glycoprotein</keyword>
<evidence type="ECO:0000256" key="14">
    <source>
        <dbReference type="ARBA" id="ARBA00022989"/>
    </source>
</evidence>
<dbReference type="GO" id="GO:0005789">
    <property type="term" value="C:endoplasmic reticulum membrane"/>
    <property type="evidence" value="ECO:0007669"/>
    <property type="project" value="UniProtKB-SubCell"/>
</dbReference>
<accession>A0AAP0PR82</accession>
<organism evidence="22 23">
    <name type="scientific">Stephania japonica</name>
    <dbReference type="NCBI Taxonomy" id="461633"/>
    <lineage>
        <taxon>Eukaryota</taxon>
        <taxon>Viridiplantae</taxon>
        <taxon>Streptophyta</taxon>
        <taxon>Embryophyta</taxon>
        <taxon>Tracheophyta</taxon>
        <taxon>Spermatophyta</taxon>
        <taxon>Magnoliopsida</taxon>
        <taxon>Ranunculales</taxon>
        <taxon>Menispermaceae</taxon>
        <taxon>Menispermoideae</taxon>
        <taxon>Cissampelideae</taxon>
        <taxon>Stephania</taxon>
    </lineage>
</organism>
<feature type="transmembrane region" description="Helical" evidence="20">
    <location>
        <begin position="433"/>
        <end position="453"/>
    </location>
</feature>
<gene>
    <name evidence="22" type="ORF">Sjap_000952</name>
</gene>
<evidence type="ECO:0000256" key="19">
    <source>
        <dbReference type="SAM" id="MobiDB-lite"/>
    </source>
</evidence>
<sequence>MRNRAANSNADPIDGSDEKIHGGGGGVRGRRDSVRSALSWTTLFALMISGSWVVYHYQYENLPVPLIAEEAGERGFSEQLAREHLESLTRLGPRPVGTDALDRAVQYVWEVAEKIKDTAHLEVDVQVDKFHAKPGTNRIDSVMFKGKTLAYTDLTQVVLRILLKYLSEAAENSILVSSHIDTVFSSEGAGDCGSCISVILELARGISQWAHGLKHGVIFLFNTGEVEGLTGSHSFMTQHSWSSTIRVAVDLEAMGIGGKSSIFQEGPDPWAVENFAKVAKYPSAQVTSQGIFLSGVTGSGTDFQVYKEVGGLSGLDFAYADITAVYHTKNDKLKLVKSGSLQHLGENMPAFLLQAAASSQFPGNETASSEVSSKDKAIFFDILGKYMVVYRQGFANMLYNAVIFQTVLLLVTSLVIGGYPAAVSLGLSCLSAVLMWMFSLGLSVLMAYLLPFICSPVSYITSPWLVVGLFAAPALLGAMIGQHIGYIILSKYLWQISFKREDQQIPDANLIKLETERWLFKAGLIQWLALLILGSYYEVGSTYLAFIWLVSPAFAHAMGSVVLGCFVLFGLTLSAVLTGAVPPFHDDLARAINVVHVVETQGKNSENQDPTSYISLFSETPGTLSKEAALIEEGFVCGNDKVIDFVNFVVKYGCRSTDDTEAGWSASDIPNLHVKSDVTKDDRITQVMVDVKVSTHWSLAINMQKIKDFILEGNADVLVPTGKKNEVNGWHIIQFERGKDSPTKFDLTLFWGEKHYGFKWRAR</sequence>
<dbReference type="Proteomes" id="UP001417504">
    <property type="component" value="Unassembled WGS sequence"/>
</dbReference>
<protein>
    <recommendedName>
        <fullName evidence="6">Vacuolar membrane protease</fullName>
    </recommendedName>
    <alternativeName>
        <fullName evidence="18">FXNA-related family protease 1</fullName>
    </alternativeName>
</protein>